<dbReference type="InterPro" id="IPR018201">
    <property type="entry name" value="Ketoacyl_synth_AS"/>
</dbReference>
<feature type="domain" description="Ketosynthase family 3 (KS3)" evidence="14">
    <location>
        <begin position="3"/>
        <end position="421"/>
    </location>
</feature>
<dbReference type="EC" id="2.3.1.179" evidence="3 11"/>
<evidence type="ECO:0000256" key="4">
    <source>
        <dbReference type="ARBA" id="ARBA00014657"/>
    </source>
</evidence>
<evidence type="ECO:0000256" key="3">
    <source>
        <dbReference type="ARBA" id="ARBA00012356"/>
    </source>
</evidence>
<dbReference type="SMART" id="SM00825">
    <property type="entry name" value="PKS_KS"/>
    <property type="match status" value="1"/>
</dbReference>
<keyword evidence="10 11" id="KW-0012">Acyltransferase</keyword>
<proteinExistence type="inferred from homology"/>
<protein>
    <recommendedName>
        <fullName evidence="4 11">3-oxoacyl-[acyl-carrier-protein] synthase 2</fullName>
        <ecNumber evidence="3 11">2.3.1.179</ecNumber>
    </recommendedName>
</protein>
<dbReference type="PROSITE" id="PS52004">
    <property type="entry name" value="KS3_2"/>
    <property type="match status" value="1"/>
</dbReference>
<dbReference type="InterPro" id="IPR016039">
    <property type="entry name" value="Thiolase-like"/>
</dbReference>
<dbReference type="AlphaFoldDB" id="A0AAE3D4F9"/>
<name>A0AAE3D4F9_9HYPH</name>
<keyword evidence="8" id="KW-0443">Lipid metabolism</keyword>
<organism evidence="15 16">
    <name type="scientific">Flavimaribacter sediminis</name>
    <dbReference type="NCBI Taxonomy" id="2865987"/>
    <lineage>
        <taxon>Bacteria</taxon>
        <taxon>Pseudomonadati</taxon>
        <taxon>Pseudomonadota</taxon>
        <taxon>Alphaproteobacteria</taxon>
        <taxon>Hyphomicrobiales</taxon>
        <taxon>Rhizobiaceae</taxon>
        <taxon>Flavimaribacter</taxon>
    </lineage>
</organism>
<evidence type="ECO:0000256" key="6">
    <source>
        <dbReference type="ARBA" id="ARBA00022679"/>
    </source>
</evidence>
<evidence type="ECO:0000256" key="11">
    <source>
        <dbReference type="PIRNR" id="PIRNR000447"/>
    </source>
</evidence>
<dbReference type="RefSeq" id="WP_220231467.1">
    <property type="nucleotide sequence ID" value="NZ_JAICBX010000008.1"/>
</dbReference>
<dbReference type="GO" id="GO:0005829">
    <property type="term" value="C:cytosol"/>
    <property type="evidence" value="ECO:0007669"/>
    <property type="project" value="TreeGrafter"/>
</dbReference>
<comment type="catalytic activity">
    <reaction evidence="11">
        <text>a fatty acyl-[ACP] + malonyl-[ACP] + H(+) = a 3-oxoacyl-[ACP] + holo-[ACP] + CO2</text>
        <dbReference type="Rhea" id="RHEA:22836"/>
        <dbReference type="Rhea" id="RHEA-COMP:9623"/>
        <dbReference type="Rhea" id="RHEA-COMP:9685"/>
        <dbReference type="Rhea" id="RHEA-COMP:9916"/>
        <dbReference type="Rhea" id="RHEA-COMP:14125"/>
        <dbReference type="ChEBI" id="CHEBI:15378"/>
        <dbReference type="ChEBI" id="CHEBI:16526"/>
        <dbReference type="ChEBI" id="CHEBI:64479"/>
        <dbReference type="ChEBI" id="CHEBI:78449"/>
        <dbReference type="ChEBI" id="CHEBI:78776"/>
        <dbReference type="ChEBI" id="CHEBI:138651"/>
    </reaction>
</comment>
<comment type="similarity">
    <text evidence="2 11 13">Belongs to the thiolase-like superfamily. Beta-ketoacyl-ACP synthases family.</text>
</comment>
<keyword evidence="5 11" id="KW-0444">Lipid biosynthesis</keyword>
<dbReference type="NCBIfam" id="TIGR03150">
    <property type="entry name" value="fabF"/>
    <property type="match status" value="1"/>
</dbReference>
<keyword evidence="9 11" id="KW-0275">Fatty acid biosynthesis</keyword>
<reference evidence="15" key="1">
    <citation type="submission" date="2021-08" db="EMBL/GenBank/DDBJ databases">
        <title>Hoeflea bacterium WL0058 sp. nov., isolated from the sediment.</title>
        <authorList>
            <person name="Wang L."/>
            <person name="Zhang D."/>
        </authorList>
    </citation>
    <scope>NUCLEOTIDE SEQUENCE</scope>
    <source>
        <strain evidence="15">WL0058</strain>
    </source>
</reference>
<evidence type="ECO:0000256" key="1">
    <source>
        <dbReference type="ARBA" id="ARBA00005194"/>
    </source>
</evidence>
<keyword evidence="6 11" id="KW-0808">Transferase</keyword>
<evidence type="ECO:0000256" key="2">
    <source>
        <dbReference type="ARBA" id="ARBA00008467"/>
    </source>
</evidence>
<evidence type="ECO:0000259" key="14">
    <source>
        <dbReference type="PROSITE" id="PS52004"/>
    </source>
</evidence>
<dbReference type="FunFam" id="3.40.47.10:FF:000009">
    <property type="entry name" value="3-oxoacyl-[acyl-carrier-protein] synthase 2"/>
    <property type="match status" value="1"/>
</dbReference>
<evidence type="ECO:0000256" key="10">
    <source>
        <dbReference type="ARBA" id="ARBA00023315"/>
    </source>
</evidence>
<dbReference type="SUPFAM" id="SSF53901">
    <property type="entry name" value="Thiolase-like"/>
    <property type="match status" value="2"/>
</dbReference>
<dbReference type="InterPro" id="IPR020841">
    <property type="entry name" value="PKS_Beta-ketoAc_synthase_dom"/>
</dbReference>
<dbReference type="InterPro" id="IPR017568">
    <property type="entry name" value="3-oxoacyl-ACP_synth-2"/>
</dbReference>
<dbReference type="EMBL" id="JAICBX010000008">
    <property type="protein sequence ID" value="MBW8640731.1"/>
    <property type="molecule type" value="Genomic_DNA"/>
</dbReference>
<comment type="catalytic activity">
    <reaction evidence="11">
        <text>(9Z)-hexadecenoyl-[ACP] + malonyl-[ACP] + H(+) = 3-oxo-(11Z)-octadecenoyl-[ACP] + holo-[ACP] + CO2</text>
        <dbReference type="Rhea" id="RHEA:55040"/>
        <dbReference type="Rhea" id="RHEA-COMP:9623"/>
        <dbReference type="Rhea" id="RHEA-COMP:9685"/>
        <dbReference type="Rhea" id="RHEA-COMP:10800"/>
        <dbReference type="Rhea" id="RHEA-COMP:14074"/>
        <dbReference type="ChEBI" id="CHEBI:15378"/>
        <dbReference type="ChEBI" id="CHEBI:16526"/>
        <dbReference type="ChEBI" id="CHEBI:64479"/>
        <dbReference type="ChEBI" id="CHEBI:78449"/>
        <dbReference type="ChEBI" id="CHEBI:83989"/>
        <dbReference type="ChEBI" id="CHEBI:138538"/>
        <dbReference type="EC" id="2.3.1.179"/>
    </reaction>
</comment>
<comment type="function">
    <text evidence="11">Involved in the type II fatty acid elongation cycle. Catalyzes the elongation of a wide range of acyl-ACP by the addition of two carbons from malonyl-ACP to an acyl acceptor. Can efficiently catalyze the conversion of palmitoleoyl-ACP (cis-hexadec-9-enoyl-ACP) to cis-vaccenoyl-ACP (cis-octadec-11-enoyl-ACP), an essential step in the thermal regulation of fatty acid composition.</text>
</comment>
<evidence type="ECO:0000313" key="16">
    <source>
        <dbReference type="Proteomes" id="UP001196509"/>
    </source>
</evidence>
<dbReference type="NCBIfam" id="NF005589">
    <property type="entry name" value="PRK07314.1"/>
    <property type="match status" value="1"/>
</dbReference>
<dbReference type="PIRSF" id="PIRSF000447">
    <property type="entry name" value="KAS_II"/>
    <property type="match status" value="1"/>
</dbReference>
<dbReference type="InterPro" id="IPR014030">
    <property type="entry name" value="Ketoacyl_synth_N"/>
</dbReference>
<dbReference type="Pfam" id="PF00109">
    <property type="entry name" value="ketoacyl-synt"/>
    <property type="match status" value="1"/>
</dbReference>
<dbReference type="InterPro" id="IPR014031">
    <property type="entry name" value="Ketoacyl_synth_C"/>
</dbReference>
<keyword evidence="16" id="KW-1185">Reference proteome</keyword>
<dbReference type="PANTHER" id="PTHR11712">
    <property type="entry name" value="POLYKETIDE SYNTHASE-RELATED"/>
    <property type="match status" value="1"/>
</dbReference>
<keyword evidence="7" id="KW-0276">Fatty acid metabolism</keyword>
<evidence type="ECO:0000256" key="9">
    <source>
        <dbReference type="ARBA" id="ARBA00023160"/>
    </source>
</evidence>
<gene>
    <name evidence="15" type="primary">fabF</name>
    <name evidence="15" type="ORF">K1W69_26305</name>
</gene>
<comment type="pathway">
    <text evidence="1 11">Lipid metabolism; fatty acid biosynthesis.</text>
</comment>
<dbReference type="InterPro" id="IPR000794">
    <property type="entry name" value="Beta-ketoacyl_synthase"/>
</dbReference>
<dbReference type="Pfam" id="PF02801">
    <property type="entry name" value="Ketoacyl-synt_C"/>
    <property type="match status" value="1"/>
</dbReference>
<dbReference type="PROSITE" id="PS00606">
    <property type="entry name" value="KS3_1"/>
    <property type="match status" value="1"/>
</dbReference>
<dbReference type="GO" id="GO:0004315">
    <property type="term" value="F:3-oxoacyl-[acyl-carrier-protein] synthase activity"/>
    <property type="evidence" value="ECO:0007669"/>
    <property type="project" value="UniProtKB-UniRule"/>
</dbReference>
<sequence>MNDDPIVVTGLGAVTPLGVGVATNWQRLIGGRSGIVSNTRFDVTDYACKIAGLVPAKADDPEGFDPLDFVDQKDLKKTDTFIHYALAATQEAVEQSGWAPDAETEKSRTAVIIATGVGGLPAITSAVNVVQERGPRRLSPFVVPSFLPNLASGHVSIRYGFKGPIGCPVTACAASAQAIGDGMRLILSGEADVAVCGGSDACVDPVGIGGFGAARALSTGFNDEPQRASRPFDRKHDGFVLSEGAATIVIERLSHAQARGAIPIAVLAGYGTSSDAYHVTAGCPDGEGAARAMRLALQMAGIGPEAIDYVNAHSTSTPVGDAAEIAAIRAIFPDRGKDLAVTSTKSATGHLLGAAGALEAVYSILALRDGVVPPGLNIDDPEPDADVFDLAPNEAKSKPLDYVLSNGFGFGGVNASLVFRRA</sequence>
<feature type="active site" description="For beta-ketoacyl synthase activity" evidence="12">
    <location>
        <position position="172"/>
    </location>
</feature>
<evidence type="ECO:0000313" key="15">
    <source>
        <dbReference type="EMBL" id="MBW8640731.1"/>
    </source>
</evidence>
<evidence type="ECO:0000256" key="8">
    <source>
        <dbReference type="ARBA" id="ARBA00023098"/>
    </source>
</evidence>
<dbReference type="CDD" id="cd00834">
    <property type="entry name" value="KAS_I_II"/>
    <property type="match status" value="1"/>
</dbReference>
<evidence type="ECO:0000256" key="7">
    <source>
        <dbReference type="ARBA" id="ARBA00022832"/>
    </source>
</evidence>
<dbReference type="NCBIfam" id="NF004970">
    <property type="entry name" value="PRK06333.1"/>
    <property type="match status" value="1"/>
</dbReference>
<dbReference type="PANTHER" id="PTHR11712:SF321">
    <property type="entry name" value="3-OXOACYL-[ACYL-CARRIER-PROTEIN] SYNTHASE 2"/>
    <property type="match status" value="1"/>
</dbReference>
<evidence type="ECO:0000256" key="12">
    <source>
        <dbReference type="PIRSR" id="PIRSR000447-1"/>
    </source>
</evidence>
<comment type="caution">
    <text evidence="15">The sequence shown here is derived from an EMBL/GenBank/DDBJ whole genome shotgun (WGS) entry which is preliminary data.</text>
</comment>
<dbReference type="Gene3D" id="3.40.47.10">
    <property type="match status" value="1"/>
</dbReference>
<dbReference type="Proteomes" id="UP001196509">
    <property type="component" value="Unassembled WGS sequence"/>
</dbReference>
<accession>A0AAE3D4F9</accession>
<evidence type="ECO:0000256" key="5">
    <source>
        <dbReference type="ARBA" id="ARBA00022516"/>
    </source>
</evidence>
<evidence type="ECO:0000256" key="13">
    <source>
        <dbReference type="RuleBase" id="RU003694"/>
    </source>
</evidence>
<dbReference type="GO" id="GO:0006633">
    <property type="term" value="P:fatty acid biosynthetic process"/>
    <property type="evidence" value="ECO:0007669"/>
    <property type="project" value="UniProtKB-UniRule"/>
</dbReference>